<dbReference type="AlphaFoldDB" id="A0A1H1CS98"/>
<sequence>MNETDMLAEIPGYGSFTVTAEAVTMIGVFGGTLHCHLGAGGCRKQGLYFSRTEPRKYLRCILTGNLPDGYVTAWDKDEKIEDDRTEITISVSHELAGKLDGAALDFGTYNKMQRFVWASLPAAKTPSCTCRRSVGAPAGKRSPCLDDQGIGLSNL</sequence>
<evidence type="ECO:0000313" key="1">
    <source>
        <dbReference type="EMBL" id="SDQ67073.1"/>
    </source>
</evidence>
<dbReference type="STRING" id="37928.SAMN04489742_2063"/>
<name>A0A1H1CS98_9MICC</name>
<gene>
    <name evidence="1" type="ORF">SAMN04489742_2063</name>
</gene>
<keyword evidence="2" id="KW-1185">Reference proteome</keyword>
<evidence type="ECO:0000313" key="2">
    <source>
        <dbReference type="Proteomes" id="UP000181917"/>
    </source>
</evidence>
<organism evidence="1 2">
    <name type="scientific">Crystallibacter crystallopoietes</name>
    <dbReference type="NCBI Taxonomy" id="37928"/>
    <lineage>
        <taxon>Bacteria</taxon>
        <taxon>Bacillati</taxon>
        <taxon>Actinomycetota</taxon>
        <taxon>Actinomycetes</taxon>
        <taxon>Micrococcales</taxon>
        <taxon>Micrococcaceae</taxon>
        <taxon>Crystallibacter</taxon>
    </lineage>
</organism>
<dbReference type="EMBL" id="FNKH01000002">
    <property type="protein sequence ID" value="SDQ67073.1"/>
    <property type="molecule type" value="Genomic_DNA"/>
</dbReference>
<dbReference type="Proteomes" id="UP000181917">
    <property type="component" value="Unassembled WGS sequence"/>
</dbReference>
<dbReference type="KEGG" id="acry:AC20117_07075"/>
<accession>A0A1H1CS98</accession>
<reference evidence="1 2" key="1">
    <citation type="submission" date="2016-10" db="EMBL/GenBank/DDBJ databases">
        <authorList>
            <person name="de Groot N.N."/>
        </authorList>
    </citation>
    <scope>NUCLEOTIDE SEQUENCE [LARGE SCALE GENOMIC DNA]</scope>
    <source>
        <strain evidence="1 2">DSM 20117</strain>
    </source>
</reference>
<protein>
    <submittedName>
        <fullName evidence="1">Uncharacterized protein</fullName>
    </submittedName>
</protein>
<proteinExistence type="predicted"/>